<accession>A0A6L2J2Q2</accession>
<evidence type="ECO:0000313" key="1">
    <source>
        <dbReference type="EMBL" id="GEU31298.1"/>
    </source>
</evidence>
<proteinExistence type="predicted"/>
<gene>
    <name evidence="1" type="ORF">Tci_003276</name>
</gene>
<protein>
    <submittedName>
        <fullName evidence="1">Uncharacterized protein</fullName>
    </submittedName>
</protein>
<dbReference type="EMBL" id="BKCJ010000237">
    <property type="protein sequence ID" value="GEU31298.1"/>
    <property type="molecule type" value="Genomic_DNA"/>
</dbReference>
<reference evidence="1" key="1">
    <citation type="journal article" date="2019" name="Sci. Rep.">
        <title>Draft genome of Tanacetum cinerariifolium, the natural source of mosquito coil.</title>
        <authorList>
            <person name="Yamashiro T."/>
            <person name="Shiraishi A."/>
            <person name="Satake H."/>
            <person name="Nakayama K."/>
        </authorList>
    </citation>
    <scope>NUCLEOTIDE SEQUENCE</scope>
</reference>
<organism evidence="1">
    <name type="scientific">Tanacetum cinerariifolium</name>
    <name type="common">Dalmatian daisy</name>
    <name type="synonym">Chrysanthemum cinerariifolium</name>
    <dbReference type="NCBI Taxonomy" id="118510"/>
    <lineage>
        <taxon>Eukaryota</taxon>
        <taxon>Viridiplantae</taxon>
        <taxon>Streptophyta</taxon>
        <taxon>Embryophyta</taxon>
        <taxon>Tracheophyta</taxon>
        <taxon>Spermatophyta</taxon>
        <taxon>Magnoliopsida</taxon>
        <taxon>eudicotyledons</taxon>
        <taxon>Gunneridae</taxon>
        <taxon>Pentapetalae</taxon>
        <taxon>asterids</taxon>
        <taxon>campanulids</taxon>
        <taxon>Asterales</taxon>
        <taxon>Asteraceae</taxon>
        <taxon>Asteroideae</taxon>
        <taxon>Anthemideae</taxon>
        <taxon>Anthemidinae</taxon>
        <taxon>Tanacetum</taxon>
    </lineage>
</organism>
<name>A0A6L2J2Q2_TANCI</name>
<comment type="caution">
    <text evidence="1">The sequence shown here is derived from an EMBL/GenBank/DDBJ whole genome shotgun (WGS) entry which is preliminary data.</text>
</comment>
<sequence length="78" mass="9023">MVRFENDQFAPILGYRDLVQENVMIKWFYYVEGLNHNLFSGNGLLRGIRGSNLYTIALQEYSSPYSIFFMAKASSTQT</sequence>
<dbReference type="AlphaFoldDB" id="A0A6L2J2Q2"/>